<comment type="similarity">
    <text evidence="1">Belongs to the PPR family. PCMP-H subfamily.</text>
</comment>
<evidence type="ECO:0000256" key="1">
    <source>
        <dbReference type="ARBA" id="ARBA00006643"/>
    </source>
</evidence>
<dbReference type="FunFam" id="1.25.40.10:FF:000073">
    <property type="entry name" value="Pentatricopeptide repeat-containing protein chloroplastic"/>
    <property type="match status" value="1"/>
</dbReference>
<evidence type="ECO:0000313" key="5">
    <source>
        <dbReference type="EMBL" id="KAG6781325.1"/>
    </source>
</evidence>
<feature type="repeat" description="PPR" evidence="3">
    <location>
        <begin position="322"/>
        <end position="356"/>
    </location>
</feature>
<dbReference type="GO" id="GO:0008270">
    <property type="term" value="F:zinc ion binding"/>
    <property type="evidence" value="ECO:0007669"/>
    <property type="project" value="InterPro"/>
</dbReference>
<evidence type="ECO:0000256" key="2">
    <source>
        <dbReference type="ARBA" id="ARBA00022737"/>
    </source>
</evidence>
<dbReference type="OrthoDB" id="743409at2759"/>
<feature type="domain" description="DYW" evidence="4">
    <location>
        <begin position="567"/>
        <end position="613"/>
    </location>
</feature>
<dbReference type="EMBL" id="JAAWWB010000006">
    <property type="protein sequence ID" value="KAG6781325.1"/>
    <property type="molecule type" value="Genomic_DNA"/>
</dbReference>
<dbReference type="GO" id="GO:0003729">
    <property type="term" value="F:mRNA binding"/>
    <property type="evidence" value="ECO:0007669"/>
    <property type="project" value="UniProtKB-ARBA"/>
</dbReference>
<dbReference type="Pfam" id="PF14432">
    <property type="entry name" value="DYW_deaminase"/>
    <property type="match status" value="1"/>
</dbReference>
<dbReference type="PANTHER" id="PTHR47926">
    <property type="entry name" value="PENTATRICOPEPTIDE REPEAT-CONTAINING PROTEIN"/>
    <property type="match status" value="1"/>
</dbReference>
<accession>A0A8X8D845</accession>
<dbReference type="NCBIfam" id="TIGR00756">
    <property type="entry name" value="PPR"/>
    <property type="match status" value="3"/>
</dbReference>
<evidence type="ECO:0000313" key="6">
    <source>
        <dbReference type="Proteomes" id="UP000886885"/>
    </source>
</evidence>
<feature type="repeat" description="PPR" evidence="3">
    <location>
        <begin position="50"/>
        <end position="84"/>
    </location>
</feature>
<dbReference type="InterPro" id="IPR046960">
    <property type="entry name" value="PPR_At4g14850-like_plant"/>
</dbReference>
<dbReference type="InterPro" id="IPR046848">
    <property type="entry name" value="E_motif"/>
</dbReference>
<protein>
    <recommendedName>
        <fullName evidence="4">DYW domain-containing protein</fullName>
    </recommendedName>
</protein>
<dbReference type="FunFam" id="1.25.40.10:FF:000090">
    <property type="entry name" value="Pentatricopeptide repeat-containing protein, chloroplastic"/>
    <property type="match status" value="1"/>
</dbReference>
<evidence type="ECO:0000256" key="3">
    <source>
        <dbReference type="PROSITE-ProRule" id="PRU00708"/>
    </source>
</evidence>
<reference evidence="5" key="1">
    <citation type="journal article" date="2020" name="bioRxiv">
        <title>Hybrid origin of Populus tomentosa Carr. identified through genome sequencing and phylogenomic analysis.</title>
        <authorList>
            <person name="An X."/>
            <person name="Gao K."/>
            <person name="Chen Z."/>
            <person name="Li J."/>
            <person name="Yang X."/>
            <person name="Yang X."/>
            <person name="Zhou J."/>
            <person name="Guo T."/>
            <person name="Zhao T."/>
            <person name="Huang S."/>
            <person name="Miao D."/>
            <person name="Khan W.U."/>
            <person name="Rao P."/>
            <person name="Ye M."/>
            <person name="Lei B."/>
            <person name="Liao W."/>
            <person name="Wang J."/>
            <person name="Ji L."/>
            <person name="Li Y."/>
            <person name="Guo B."/>
            <person name="Mustafa N.S."/>
            <person name="Li S."/>
            <person name="Yun Q."/>
            <person name="Keller S.R."/>
            <person name="Mao J."/>
            <person name="Zhang R."/>
            <person name="Strauss S.H."/>
        </authorList>
    </citation>
    <scope>NUCLEOTIDE SEQUENCE</scope>
    <source>
        <strain evidence="5">GM15</strain>
        <tissue evidence="5">Leaf</tissue>
    </source>
</reference>
<dbReference type="PANTHER" id="PTHR47926:SF347">
    <property type="entry name" value="PENTATRICOPEPTIDE REPEAT-CONTAINING PROTEIN"/>
    <property type="match status" value="1"/>
</dbReference>
<dbReference type="InterPro" id="IPR032867">
    <property type="entry name" value="DYW_dom"/>
</dbReference>
<sequence>MPSFLKPEIPNCTSQCKRSLGHSSHVRAGTRFPGELALTHKVLDETPLSDTFAWNNLIHTHLSNGDPGGALSIYHHMMMRGACPDRRTLPCVLTASRICGDLFLGKQLHGQAIKLGFFDEHYVITALIEIYGRLDGIEAGKWLFDKSPRRNSVAWTMILKLYLKENKPDLAINVFYQMVELNARIDSVVLITAAGACGLLKSVEHGRRVHDVARKFRLESDILVSNSLLKMHIDCERMEDARGFFNQMTTKDVISWTEIICGYVKKGEFNEALKLFRKMNIDGIKPDSLSVSSVLPACARTVAHKNGKEIHGYSLRNGMDNNLIVQNATMDMYAKSGLVDYALKVFERMKKRDVISWTVMILGFSLHGKGELGVELFCRMEKDQRVEADQFTYAAVLHCCTAACMVEEGKFYFNFIKEPNITHYALMVSLLARASLFDEARAFMEEHHIERHAEVLRALLDGCWMHHRRNIGKQVFEQLCDLEPLDAENYVLLSNWYSGNGKWDLVGKLRETIMGMGSKPKKAYSWIEFQNKVHVFGTGDISHPRSERIYTELQCLMKKVKGEAQRPASGFSFHGVDEERECIQIGHSEMVALSFGLICTQPGATIRITKNLRHQTAEANRKDAEICISAQFRKDVMRKGVEIEIARGSREGFTLPYRSEMKISDKLGTTCLNLILALQKWGALGLYLQNESLHLVSISRQKLNRDSVVVDIWWKDRIRDGGVVSVGHLDYVKALEMMVWKALAYRMCDSDTM</sequence>
<dbReference type="GO" id="GO:0009451">
    <property type="term" value="P:RNA modification"/>
    <property type="evidence" value="ECO:0007669"/>
    <property type="project" value="InterPro"/>
</dbReference>
<evidence type="ECO:0000259" key="4">
    <source>
        <dbReference type="Pfam" id="PF14432"/>
    </source>
</evidence>
<dbReference type="Pfam" id="PF13041">
    <property type="entry name" value="PPR_2"/>
    <property type="match status" value="1"/>
</dbReference>
<gene>
    <name evidence="5" type="ORF">POTOM_014219</name>
</gene>
<dbReference type="InterPro" id="IPR002885">
    <property type="entry name" value="PPR_rpt"/>
</dbReference>
<dbReference type="Pfam" id="PF20431">
    <property type="entry name" value="E_motif"/>
    <property type="match status" value="1"/>
</dbReference>
<dbReference type="Pfam" id="PF01535">
    <property type="entry name" value="PPR"/>
    <property type="match status" value="4"/>
</dbReference>
<keyword evidence="2" id="KW-0677">Repeat</keyword>
<dbReference type="PROSITE" id="PS51375">
    <property type="entry name" value="PPR"/>
    <property type="match status" value="4"/>
</dbReference>
<dbReference type="Proteomes" id="UP000886885">
    <property type="component" value="Chromosome 3D"/>
</dbReference>
<organism evidence="5 6">
    <name type="scientific">Populus tomentosa</name>
    <name type="common">Chinese white poplar</name>
    <dbReference type="NCBI Taxonomy" id="118781"/>
    <lineage>
        <taxon>Eukaryota</taxon>
        <taxon>Viridiplantae</taxon>
        <taxon>Streptophyta</taxon>
        <taxon>Embryophyta</taxon>
        <taxon>Tracheophyta</taxon>
        <taxon>Spermatophyta</taxon>
        <taxon>Magnoliopsida</taxon>
        <taxon>eudicotyledons</taxon>
        <taxon>Gunneridae</taxon>
        <taxon>Pentapetalae</taxon>
        <taxon>rosids</taxon>
        <taxon>fabids</taxon>
        <taxon>Malpighiales</taxon>
        <taxon>Salicaceae</taxon>
        <taxon>Saliceae</taxon>
        <taxon>Populus</taxon>
    </lineage>
</organism>
<name>A0A8X8D845_POPTO</name>
<feature type="repeat" description="PPR" evidence="3">
    <location>
        <begin position="151"/>
        <end position="185"/>
    </location>
</feature>
<feature type="repeat" description="PPR" evidence="3">
    <location>
        <begin position="252"/>
        <end position="286"/>
    </location>
</feature>
<dbReference type="AlphaFoldDB" id="A0A8X8D845"/>
<proteinExistence type="inferred from homology"/>
<keyword evidence="6" id="KW-1185">Reference proteome</keyword>
<comment type="caution">
    <text evidence="5">The sequence shown here is derived from an EMBL/GenBank/DDBJ whole genome shotgun (WGS) entry which is preliminary data.</text>
</comment>